<evidence type="ECO:0000313" key="1">
    <source>
        <dbReference type="EMBL" id="KXN71063.1"/>
    </source>
</evidence>
<dbReference type="Proteomes" id="UP000070444">
    <property type="component" value="Unassembled WGS sequence"/>
</dbReference>
<accession>A0A137P7S3</accession>
<keyword evidence="2" id="KW-1185">Reference proteome</keyword>
<proteinExistence type="predicted"/>
<evidence type="ECO:0000313" key="2">
    <source>
        <dbReference type="Proteomes" id="UP000070444"/>
    </source>
</evidence>
<organism evidence="1 2">
    <name type="scientific">Conidiobolus coronatus (strain ATCC 28846 / CBS 209.66 / NRRL 28638)</name>
    <name type="common">Delacroixia coronata</name>
    <dbReference type="NCBI Taxonomy" id="796925"/>
    <lineage>
        <taxon>Eukaryota</taxon>
        <taxon>Fungi</taxon>
        <taxon>Fungi incertae sedis</taxon>
        <taxon>Zoopagomycota</taxon>
        <taxon>Entomophthoromycotina</taxon>
        <taxon>Entomophthoromycetes</taxon>
        <taxon>Entomophthorales</taxon>
        <taxon>Ancylistaceae</taxon>
        <taxon>Conidiobolus</taxon>
    </lineage>
</organism>
<reference evidence="1 2" key="1">
    <citation type="journal article" date="2015" name="Genome Biol. Evol.">
        <title>Phylogenomic analyses indicate that early fungi evolved digesting cell walls of algal ancestors of land plants.</title>
        <authorList>
            <person name="Chang Y."/>
            <person name="Wang S."/>
            <person name="Sekimoto S."/>
            <person name="Aerts A.L."/>
            <person name="Choi C."/>
            <person name="Clum A."/>
            <person name="LaButti K.M."/>
            <person name="Lindquist E.A."/>
            <person name="Yee Ngan C."/>
            <person name="Ohm R.A."/>
            <person name="Salamov A.A."/>
            <person name="Grigoriev I.V."/>
            <person name="Spatafora J.W."/>
            <person name="Berbee M.L."/>
        </authorList>
    </citation>
    <scope>NUCLEOTIDE SEQUENCE [LARGE SCALE GENOMIC DNA]</scope>
    <source>
        <strain evidence="1 2">NRRL 28638</strain>
    </source>
</reference>
<dbReference type="AlphaFoldDB" id="A0A137P7S3"/>
<gene>
    <name evidence="1" type="ORF">CONCODRAFT_84905</name>
</gene>
<dbReference type="EMBL" id="KQ964485">
    <property type="protein sequence ID" value="KXN71063.1"/>
    <property type="molecule type" value="Genomic_DNA"/>
</dbReference>
<name>A0A137P7S3_CONC2</name>
<sequence length="253" mass="29425">MNLGKASVIIKSNKSLLIKNNLLSLRYFTSAPDSNSLEAKNPKFYKFLKELSVHDPKIYQIDHLPVPQFLQSHTKTDLPNRMYNRSLKLKPSVDSLPSAYRQRVKGIDEDEVQREIIKINLCDNAKDLQQLCLDIVNSTNYKPNPKTLVAIMERFDQLGQFNLSFNLIEQLRRKGPEQELNIATSNVYSTLIKLCWKNTQNPELVLRLLNRVNEYLLRIRYEVKELLVQVLEGINDDILKRQFKEALKQVKAN</sequence>
<protein>
    <submittedName>
        <fullName evidence="1">Uncharacterized protein</fullName>
    </submittedName>
</protein>